<dbReference type="AlphaFoldDB" id="A0A5B8U8T6"/>
<proteinExistence type="predicted"/>
<organism evidence="1 2">
    <name type="scientific">Baekduia soli</name>
    <dbReference type="NCBI Taxonomy" id="496014"/>
    <lineage>
        <taxon>Bacteria</taxon>
        <taxon>Bacillati</taxon>
        <taxon>Actinomycetota</taxon>
        <taxon>Thermoleophilia</taxon>
        <taxon>Solirubrobacterales</taxon>
        <taxon>Baekduiaceae</taxon>
        <taxon>Baekduia</taxon>
    </lineage>
</organism>
<dbReference type="KEGG" id="bsol:FSW04_19480"/>
<dbReference type="OrthoDB" id="1550900at2"/>
<dbReference type="EMBL" id="CP042430">
    <property type="protein sequence ID" value="QEC49536.1"/>
    <property type="molecule type" value="Genomic_DNA"/>
</dbReference>
<sequence length="100" mass="10734">MPDGVLLEFDGVTVAQYHAVNERLGIDPETGEGAWPDGMISHAGGAKPGGLVVFEVWESRADQERFMHDRLGRALQEGGITAPPARVEWLELAGYSTADG</sequence>
<evidence type="ECO:0000313" key="2">
    <source>
        <dbReference type="Proteomes" id="UP000321805"/>
    </source>
</evidence>
<evidence type="ECO:0000313" key="1">
    <source>
        <dbReference type="EMBL" id="QEC49536.1"/>
    </source>
</evidence>
<dbReference type="RefSeq" id="WP_146921902.1">
    <property type="nucleotide sequence ID" value="NZ_CP042430.1"/>
</dbReference>
<reference evidence="1 2" key="1">
    <citation type="journal article" date="2018" name="J. Microbiol.">
        <title>Baekduia soli gen. nov., sp. nov., a novel bacterium isolated from the soil of Baekdu Mountain and proposal of a novel family name, Baekduiaceae fam. nov.</title>
        <authorList>
            <person name="An D.S."/>
            <person name="Siddiqi M.Z."/>
            <person name="Kim K.H."/>
            <person name="Yu H.S."/>
            <person name="Im W.T."/>
        </authorList>
    </citation>
    <scope>NUCLEOTIDE SEQUENCE [LARGE SCALE GENOMIC DNA]</scope>
    <source>
        <strain evidence="1 2">BR7-21</strain>
    </source>
</reference>
<protein>
    <recommendedName>
        <fullName evidence="3">ABM domain-containing protein</fullName>
    </recommendedName>
</protein>
<gene>
    <name evidence="1" type="ORF">FSW04_19480</name>
</gene>
<keyword evidence="2" id="KW-1185">Reference proteome</keyword>
<dbReference type="Proteomes" id="UP000321805">
    <property type="component" value="Chromosome"/>
</dbReference>
<evidence type="ECO:0008006" key="3">
    <source>
        <dbReference type="Google" id="ProtNLM"/>
    </source>
</evidence>
<accession>A0A5B8U8T6</accession>
<name>A0A5B8U8T6_9ACTN</name>